<evidence type="ECO:0000313" key="2">
    <source>
        <dbReference type="Proteomes" id="UP000230796"/>
    </source>
</evidence>
<dbReference type="EMBL" id="PFAF01000011">
    <property type="protein sequence ID" value="PIR99175.1"/>
    <property type="molecule type" value="Genomic_DNA"/>
</dbReference>
<dbReference type="AlphaFoldDB" id="A0A2H0VJ92"/>
<dbReference type="Proteomes" id="UP000230796">
    <property type="component" value="Unassembled WGS sequence"/>
</dbReference>
<protein>
    <submittedName>
        <fullName evidence="1">Uncharacterized protein</fullName>
    </submittedName>
</protein>
<comment type="caution">
    <text evidence="1">The sequence shown here is derived from an EMBL/GenBank/DDBJ whole genome shotgun (WGS) entry which is preliminary data.</text>
</comment>
<reference evidence="2" key="1">
    <citation type="submission" date="2017-09" db="EMBL/GenBank/DDBJ databases">
        <title>Depth-based differentiation of microbial function through sediment-hosted aquifers and enrichment of novel symbionts in the deep terrestrial subsurface.</title>
        <authorList>
            <person name="Probst A.J."/>
            <person name="Ladd B."/>
            <person name="Jarett J.K."/>
            <person name="Geller-Mcgrath D.E."/>
            <person name="Sieber C.M.K."/>
            <person name="Emerson J.B."/>
            <person name="Anantharaman K."/>
            <person name="Thomas B.C."/>
            <person name="Malmstrom R."/>
            <person name="Stieglmeier M."/>
            <person name="Klingl A."/>
            <person name="Woyke T."/>
            <person name="Ryan C.M."/>
            <person name="Banfield J.F."/>
        </authorList>
    </citation>
    <scope>NUCLEOTIDE SEQUENCE [LARGE SCALE GENOMIC DNA]</scope>
</reference>
<evidence type="ECO:0000313" key="1">
    <source>
        <dbReference type="EMBL" id="PIR99175.1"/>
    </source>
</evidence>
<name>A0A2H0VJ92_9BACT</name>
<gene>
    <name evidence="1" type="ORF">COT87_00795</name>
</gene>
<proteinExistence type="predicted"/>
<organism evidence="1 2">
    <name type="scientific">Candidatus Collierbacteria bacterium CG10_big_fil_rev_8_21_14_0_10_44_9</name>
    <dbReference type="NCBI Taxonomy" id="1974535"/>
    <lineage>
        <taxon>Bacteria</taxon>
        <taxon>Candidatus Collieribacteriota</taxon>
    </lineage>
</organism>
<sequence length="372" mass="41769">MSWFNRIEWGSGNLLKLSVWENILLTMERMRNKEKPGKVRENPLAYLGIPMDAFRRTVDTDNFIDEYNPGGAIQWEEMMEFDNQLFREIVEMIKNQMDPQIWRHYHPGETPEQIVHRLYNNGGIDTLPAWWRVNSEYLWEMHKDELIAGEVPIAMSTTIDYGKPDSRVSGGAWVGSKPLILVSDDRDITDELAVSFAVAMANQTEDTFGLVITATGQSERNGSVMIEPASGDHTLKCVSSCIVGGEKYRDKRVIFVESLDECADRNSALPRMLGVVGQQGERTGEVGLMCTMGSADFLTWSQGSNVQRKFLNSANIVVGGLLDVDTPIRLARTCAEQRGMDVSSLAELFLKIERRQLAIVAGEKASIVWQLG</sequence>
<accession>A0A2H0VJ92</accession>